<organism evidence="2 3">
    <name type="scientific">Nocardioides turkmenicus</name>
    <dbReference type="NCBI Taxonomy" id="2711220"/>
    <lineage>
        <taxon>Bacteria</taxon>
        <taxon>Bacillati</taxon>
        <taxon>Actinomycetota</taxon>
        <taxon>Actinomycetes</taxon>
        <taxon>Propionibacteriales</taxon>
        <taxon>Nocardioidaceae</taxon>
        <taxon>Nocardioides</taxon>
    </lineage>
</organism>
<dbReference type="InterPro" id="IPR036188">
    <property type="entry name" value="FAD/NAD-bd_sf"/>
</dbReference>
<dbReference type="Pfam" id="PF01593">
    <property type="entry name" value="Amino_oxidase"/>
    <property type="match status" value="1"/>
</dbReference>
<evidence type="ECO:0000259" key="1">
    <source>
        <dbReference type="Pfam" id="PF01593"/>
    </source>
</evidence>
<dbReference type="EMBL" id="JAALAA010000001">
    <property type="protein sequence ID" value="NGN91501.1"/>
    <property type="molecule type" value="Genomic_DNA"/>
</dbReference>
<proteinExistence type="predicted"/>
<evidence type="ECO:0000313" key="3">
    <source>
        <dbReference type="Proteomes" id="UP000483261"/>
    </source>
</evidence>
<gene>
    <name evidence="2" type="ORF">G5C66_01940</name>
</gene>
<dbReference type="GO" id="GO:0016491">
    <property type="term" value="F:oxidoreductase activity"/>
    <property type="evidence" value="ECO:0007669"/>
    <property type="project" value="InterPro"/>
</dbReference>
<dbReference type="SUPFAM" id="SSF51905">
    <property type="entry name" value="FAD/NAD(P)-binding domain"/>
    <property type="match status" value="1"/>
</dbReference>
<reference evidence="2 3" key="1">
    <citation type="submission" date="2020-02" db="EMBL/GenBank/DDBJ databases">
        <title>Whole-genome analyses of novel actinobacteria.</title>
        <authorList>
            <person name="Sahin N."/>
        </authorList>
    </citation>
    <scope>NUCLEOTIDE SEQUENCE [LARGE SCALE GENOMIC DNA]</scope>
    <source>
        <strain evidence="2 3">KC13</strain>
    </source>
</reference>
<keyword evidence="3" id="KW-1185">Reference proteome</keyword>
<comment type="caution">
    <text evidence="2">The sequence shown here is derived from an EMBL/GenBank/DDBJ whole genome shotgun (WGS) entry which is preliminary data.</text>
</comment>
<dbReference type="PANTHER" id="PTHR43734">
    <property type="entry name" value="PHYTOENE DESATURASE"/>
    <property type="match status" value="1"/>
</dbReference>
<name>A0A6M1QYI0_9ACTN</name>
<dbReference type="PANTHER" id="PTHR43734:SF1">
    <property type="entry name" value="PHYTOENE DESATURASE"/>
    <property type="match status" value="1"/>
</dbReference>
<dbReference type="AlphaFoldDB" id="A0A6M1QYI0"/>
<dbReference type="Gene3D" id="3.50.50.60">
    <property type="entry name" value="FAD/NAD(P)-binding domain"/>
    <property type="match status" value="2"/>
</dbReference>
<evidence type="ECO:0000313" key="2">
    <source>
        <dbReference type="EMBL" id="NGN91501.1"/>
    </source>
</evidence>
<sequence length="441" mass="47783">MSDVVVLGGGYAGMASAARLAKLGHSVTLLEASGELGGALVPVREEGFTWDASATSTLLPAVMRDLFRKSGRPAERELELVPMDVVREHRFADKTSVAVPGGTRGAQLAAFDALKPGFGRQWTDYVARFSEDWEVLRQHYFEVPWEPSALPSAVAERFRSRETLHKRLRKTFKDERLRLVAAHPFVAAGQELRDVPSWAGLTAYLEQRFGAWRVEGGMGVVAEVLTARMATRRVTVQTATRVEDIVVRDGRAVAVATAAGEIDLGADGAVVVAFDPRSLPALRPLVDRTLPAIPPMTFHLGLSSLPDHLTDLPDELVLHGEPTLVVRTRGLAPVGQHAWTVHSHGKLMEDVLLALARHKIDVREHVVHRVDLGAAELVRRWRGSPLGVKWAGRNTVFQRLGPRTPIPNVYAAGAHATPGSGLPFAGLSAALVAQSIGPAER</sequence>
<dbReference type="Proteomes" id="UP000483261">
    <property type="component" value="Unassembled WGS sequence"/>
</dbReference>
<dbReference type="InterPro" id="IPR002937">
    <property type="entry name" value="Amino_oxidase"/>
</dbReference>
<protein>
    <submittedName>
        <fullName evidence="2">NAD(P)/FAD-dependent oxidoreductase</fullName>
    </submittedName>
</protein>
<accession>A0A6M1QYI0</accession>
<feature type="domain" description="Amine oxidase" evidence="1">
    <location>
        <begin position="12"/>
        <end position="284"/>
    </location>
</feature>
<dbReference type="RefSeq" id="WP_165109161.1">
    <property type="nucleotide sequence ID" value="NZ_JAALAA010000001.1"/>
</dbReference>